<comment type="caution">
    <text evidence="1">The sequence shown here is derived from an EMBL/GenBank/DDBJ whole genome shotgun (WGS) entry which is preliminary data.</text>
</comment>
<dbReference type="Proteomes" id="UP000008553">
    <property type="component" value="Unassembled WGS sequence"/>
</dbReference>
<dbReference type="EMBL" id="AABL01000812">
    <property type="protein sequence ID" value="EAA22417.1"/>
    <property type="molecule type" value="Genomic_DNA"/>
</dbReference>
<dbReference type="InParanoid" id="Q7RKJ8"/>
<name>Q7RKJ8_PLAYO</name>
<dbReference type="PaxDb" id="73239-Q7RKJ8"/>
<dbReference type="AlphaFoldDB" id="Q7RKJ8"/>
<feature type="non-terminal residue" evidence="1">
    <location>
        <position position="1"/>
    </location>
</feature>
<evidence type="ECO:0000313" key="2">
    <source>
        <dbReference type="Proteomes" id="UP000008553"/>
    </source>
</evidence>
<organism evidence="1 2">
    <name type="scientific">Plasmodium yoelii yoelii</name>
    <dbReference type="NCBI Taxonomy" id="73239"/>
    <lineage>
        <taxon>Eukaryota</taxon>
        <taxon>Sar</taxon>
        <taxon>Alveolata</taxon>
        <taxon>Apicomplexa</taxon>
        <taxon>Aconoidasida</taxon>
        <taxon>Haemosporida</taxon>
        <taxon>Plasmodiidae</taxon>
        <taxon>Plasmodium</taxon>
        <taxon>Plasmodium (Vinckeia)</taxon>
    </lineage>
</organism>
<sequence>TNFITNFITNYIFFIQINSF</sequence>
<reference evidence="1 2" key="1">
    <citation type="journal article" date="2002" name="Nature">
        <title>Genome sequence and comparative analysis of the model rodent malaria parasite Plasmodium yoelii yoelii.</title>
        <authorList>
            <person name="Carlton J.M."/>
            <person name="Angiuoli S.V."/>
            <person name="Suh B.B."/>
            <person name="Kooij T.W."/>
            <person name="Pertea M."/>
            <person name="Silva J.C."/>
            <person name="Ermolaeva M.D."/>
            <person name="Allen J.E."/>
            <person name="Selengut J.D."/>
            <person name="Koo H.L."/>
            <person name="Peterson J.D."/>
            <person name="Pop M."/>
            <person name="Kosack D.S."/>
            <person name="Shumway M.F."/>
            <person name="Bidwell S.L."/>
            <person name="Shallom S.J."/>
            <person name="van Aken S.E."/>
            <person name="Riedmuller S.B."/>
            <person name="Feldblyum T.V."/>
            <person name="Cho J.K."/>
            <person name="Quackenbush J."/>
            <person name="Sedegah M."/>
            <person name="Shoaibi A."/>
            <person name="Cummings L.M."/>
            <person name="Florens L."/>
            <person name="Yates J.R."/>
            <person name="Raine J.D."/>
            <person name="Sinden R.E."/>
            <person name="Harris M.A."/>
            <person name="Cunningham D.A."/>
            <person name="Preiser P.R."/>
            <person name="Bergman L.W."/>
            <person name="Vaidya A.B."/>
            <person name="van Lin L.H."/>
            <person name="Janse C.J."/>
            <person name="Waters A.P."/>
            <person name="Smith H.O."/>
            <person name="White O.R."/>
            <person name="Salzberg S.L."/>
            <person name="Venter J.C."/>
            <person name="Fraser C.M."/>
            <person name="Hoffman S.L."/>
            <person name="Gardner M.J."/>
            <person name="Carucci D.J."/>
        </authorList>
    </citation>
    <scope>NUCLEOTIDE SEQUENCE [LARGE SCALE GENOMIC DNA]</scope>
    <source>
        <strain evidence="1 2">17XNL</strain>
    </source>
</reference>
<proteinExistence type="predicted"/>
<gene>
    <name evidence="1" type="ORF">PY02903</name>
</gene>
<accession>Q7RKJ8</accession>
<evidence type="ECO:0000313" key="1">
    <source>
        <dbReference type="EMBL" id="EAA22417.1"/>
    </source>
</evidence>
<keyword evidence="2" id="KW-1185">Reference proteome</keyword>
<protein>
    <submittedName>
        <fullName evidence="1">Uncharacterized protein</fullName>
    </submittedName>
</protein>